<protein>
    <submittedName>
        <fullName evidence="2">Uncharacterized protein</fullName>
    </submittedName>
</protein>
<feature type="compositionally biased region" description="Acidic residues" evidence="1">
    <location>
        <begin position="21"/>
        <end position="31"/>
    </location>
</feature>
<evidence type="ECO:0000256" key="1">
    <source>
        <dbReference type="SAM" id="MobiDB-lite"/>
    </source>
</evidence>
<reference evidence="2 3" key="1">
    <citation type="submission" date="2019-02" db="EMBL/GenBank/DDBJ databases">
        <title>Deep-cultivation of Planctomycetes and their phenomic and genomic characterization uncovers novel biology.</title>
        <authorList>
            <person name="Wiegand S."/>
            <person name="Jogler M."/>
            <person name="Boedeker C."/>
            <person name="Pinto D."/>
            <person name="Vollmers J."/>
            <person name="Rivas-Marin E."/>
            <person name="Kohn T."/>
            <person name="Peeters S.H."/>
            <person name="Heuer A."/>
            <person name="Rast P."/>
            <person name="Oberbeckmann S."/>
            <person name="Bunk B."/>
            <person name="Jeske O."/>
            <person name="Meyerdierks A."/>
            <person name="Storesund J.E."/>
            <person name="Kallscheuer N."/>
            <person name="Luecker S."/>
            <person name="Lage O.M."/>
            <person name="Pohl T."/>
            <person name="Merkel B.J."/>
            <person name="Hornburger P."/>
            <person name="Mueller R.-W."/>
            <person name="Bruemmer F."/>
            <person name="Labrenz M."/>
            <person name="Spormann A.M."/>
            <person name="Op den Camp H."/>
            <person name="Overmann J."/>
            <person name="Amann R."/>
            <person name="Jetten M.S.M."/>
            <person name="Mascher T."/>
            <person name="Medema M.H."/>
            <person name="Devos D.P."/>
            <person name="Kaster A.-K."/>
            <person name="Ovreas L."/>
            <person name="Rohde M."/>
            <person name="Galperin M.Y."/>
            <person name="Jogler C."/>
        </authorList>
    </citation>
    <scope>NUCLEOTIDE SEQUENCE [LARGE SCALE GENOMIC DNA]</scope>
    <source>
        <strain evidence="2 3">Pla133</strain>
    </source>
</reference>
<dbReference type="Proteomes" id="UP000316921">
    <property type="component" value="Chromosome"/>
</dbReference>
<dbReference type="AlphaFoldDB" id="A0A518BDM9"/>
<keyword evidence="3" id="KW-1185">Reference proteome</keyword>
<evidence type="ECO:0000313" key="3">
    <source>
        <dbReference type="Proteomes" id="UP000316921"/>
    </source>
</evidence>
<accession>A0A518BDM9</accession>
<dbReference type="EMBL" id="CP036287">
    <property type="protein sequence ID" value="QDU65097.1"/>
    <property type="molecule type" value="Genomic_DNA"/>
</dbReference>
<sequence length="42" mass="4543">MGDTWEFRETARAPQQGGSPGEDEERSDEDAPGLPPRWGVAG</sequence>
<feature type="region of interest" description="Disordered" evidence="1">
    <location>
        <begin position="1"/>
        <end position="42"/>
    </location>
</feature>
<evidence type="ECO:0000313" key="2">
    <source>
        <dbReference type="EMBL" id="QDU65097.1"/>
    </source>
</evidence>
<dbReference type="KEGG" id="pbap:Pla133_01600"/>
<feature type="compositionally biased region" description="Basic and acidic residues" evidence="1">
    <location>
        <begin position="1"/>
        <end position="11"/>
    </location>
</feature>
<proteinExistence type="predicted"/>
<name>A0A518BDM9_9BACT</name>
<gene>
    <name evidence="2" type="ORF">Pla133_01600</name>
</gene>
<organism evidence="2 3">
    <name type="scientific">Engelhardtia mirabilis</name>
    <dbReference type="NCBI Taxonomy" id="2528011"/>
    <lineage>
        <taxon>Bacteria</taxon>
        <taxon>Pseudomonadati</taxon>
        <taxon>Planctomycetota</taxon>
        <taxon>Planctomycetia</taxon>
        <taxon>Planctomycetia incertae sedis</taxon>
        <taxon>Engelhardtia</taxon>
    </lineage>
</organism>